<keyword evidence="4" id="KW-0812">Transmembrane</keyword>
<sequence length="627" mass="67825">MSGVSDTDDSSEPSGIVASIVPDPIRRSFALKFVLVLFVMGLIVVAVGLGATQLLAGQVEQTVEDEHRQIAMQQASTVETWIERNAVSVRLSSQNEVWGVPAERDAALRSARTDTWTVMFGVDQLHLVERTESGEFRTIESATIEKGATLSSADRGWVTEAAPADMPESKVAMSEVYRTGDRNVIGFVSPVRFTSDRYLVAEFSVEGLRNTLAEVSQDAESSQQFTQIVGGSGVVQAASTDSEVGTAYTGGDGSAPIDCVFETPGVGETCFSPRTGPNDVYGGEYTVATSRVQVEDLTEGWVVAVHTPTDEAFSFVSTLRTLGFLATIVGFVLFGIVGAGLGLSVTRSIDRLRGKAVEMEQGNLDVDIETDRIDAIGQLYGSLDSMRKALSIQIDEAQQARKEAEVSRAEAMEMNQYLERKAEEYSKTMERCAAGDLTQRMDPDGENESMDRIAASFNEMIAELEKTTGQLATFADEVETSGEVVFESAANVREASEQAADSVQQISADTDDQIERLEAVRDDLDAAIDAFEGIESPDVEFDDSIENLQTIADAIDEILALAEDTMAEAETVSGAAEEQAAELSEVSQRAEDLTRYARPLDDVLSRFETDSEHEFYFPTGPGASDDE</sequence>
<dbReference type="KEGG" id="harc:HARCEL1_11105"/>
<keyword evidence="4" id="KW-0472">Membrane</keyword>
<evidence type="ECO:0000313" key="6">
    <source>
        <dbReference type="EMBL" id="AWB28212.1"/>
    </source>
</evidence>
<dbReference type="Pfam" id="PF00672">
    <property type="entry name" value="HAMP"/>
    <property type="match status" value="2"/>
</dbReference>
<dbReference type="EMBL" id="CP028858">
    <property type="protein sequence ID" value="AWB28212.1"/>
    <property type="molecule type" value="Genomic_DNA"/>
</dbReference>
<keyword evidence="3" id="KW-0175">Coiled coil</keyword>
<feature type="coiled-coil region" evidence="3">
    <location>
        <begin position="383"/>
        <end position="428"/>
    </location>
</feature>
<dbReference type="Gene3D" id="6.10.250.1910">
    <property type="match status" value="1"/>
</dbReference>
<dbReference type="CDD" id="cd06225">
    <property type="entry name" value="HAMP"/>
    <property type="match status" value="2"/>
</dbReference>
<feature type="transmembrane region" description="Helical" evidence="4">
    <location>
        <begin position="322"/>
        <end position="345"/>
    </location>
</feature>
<feature type="domain" description="HAMP" evidence="5">
    <location>
        <begin position="343"/>
        <end position="395"/>
    </location>
</feature>
<gene>
    <name evidence="6" type="ORF">HARCEL1_11105</name>
</gene>
<reference evidence="6 7" key="1">
    <citation type="submission" date="2018-04" db="EMBL/GenBank/DDBJ databases">
        <title>Halococcoides cellulosivorans gen. nov., sp. nov., an extremely halophilic cellulose-utilizing haloarchaeon from hypersaline lakes.</title>
        <authorList>
            <person name="Sorokin D.Y."/>
            <person name="Toshchakov S.V."/>
            <person name="Samarov N.I."/>
            <person name="Korzhenkov A."/>
            <person name="Kublanov I.V."/>
        </authorList>
    </citation>
    <scope>NUCLEOTIDE SEQUENCE [LARGE SCALE GENOMIC DNA]</scope>
    <source>
        <strain evidence="6 7">HArcel1</strain>
    </source>
</reference>
<evidence type="ECO:0000256" key="1">
    <source>
        <dbReference type="ARBA" id="ARBA00023224"/>
    </source>
</evidence>
<evidence type="ECO:0000256" key="2">
    <source>
        <dbReference type="ARBA" id="ARBA00029447"/>
    </source>
</evidence>
<dbReference type="Proteomes" id="UP000244727">
    <property type="component" value="Chromosome"/>
</dbReference>
<dbReference type="GO" id="GO:0007165">
    <property type="term" value="P:signal transduction"/>
    <property type="evidence" value="ECO:0007669"/>
    <property type="project" value="UniProtKB-KW"/>
</dbReference>
<evidence type="ECO:0000256" key="3">
    <source>
        <dbReference type="SAM" id="Coils"/>
    </source>
</evidence>
<evidence type="ECO:0000313" key="7">
    <source>
        <dbReference type="Proteomes" id="UP000244727"/>
    </source>
</evidence>
<dbReference type="InterPro" id="IPR003660">
    <property type="entry name" value="HAMP_dom"/>
</dbReference>
<evidence type="ECO:0000259" key="5">
    <source>
        <dbReference type="PROSITE" id="PS50885"/>
    </source>
</evidence>
<organism evidence="6 7">
    <name type="scientific">Halococcoides cellulosivorans</name>
    <dbReference type="NCBI Taxonomy" id="1679096"/>
    <lineage>
        <taxon>Archaea</taxon>
        <taxon>Methanobacteriati</taxon>
        <taxon>Methanobacteriota</taxon>
        <taxon>Stenosarchaea group</taxon>
        <taxon>Halobacteria</taxon>
        <taxon>Halobacteriales</taxon>
        <taxon>Haloarculaceae</taxon>
        <taxon>Halococcoides</taxon>
    </lineage>
</organism>
<dbReference type="SUPFAM" id="SSF58104">
    <property type="entry name" value="Methyl-accepting chemotaxis protein (MCP) signaling domain"/>
    <property type="match status" value="1"/>
</dbReference>
<dbReference type="GO" id="GO:0016020">
    <property type="term" value="C:membrane"/>
    <property type="evidence" value="ECO:0007669"/>
    <property type="project" value="InterPro"/>
</dbReference>
<name>A0A2R4X347_9EURY</name>
<feature type="domain" description="HAMP" evidence="5">
    <location>
        <begin position="416"/>
        <end position="469"/>
    </location>
</feature>
<comment type="similarity">
    <text evidence="2">Belongs to the methyl-accepting chemotaxis (MCP) protein family.</text>
</comment>
<accession>A0A2R4X347</accession>
<dbReference type="PANTHER" id="PTHR32089:SF112">
    <property type="entry name" value="LYSOZYME-LIKE PROTEIN-RELATED"/>
    <property type="match status" value="1"/>
</dbReference>
<proteinExistence type="inferred from homology"/>
<dbReference type="GeneID" id="36513062"/>
<protein>
    <submittedName>
        <fullName evidence="6">HAMP domain-containing protein</fullName>
    </submittedName>
</protein>
<keyword evidence="7" id="KW-1185">Reference proteome</keyword>
<evidence type="ECO:0000256" key="4">
    <source>
        <dbReference type="SAM" id="Phobius"/>
    </source>
</evidence>
<dbReference type="Gene3D" id="1.10.287.950">
    <property type="entry name" value="Methyl-accepting chemotaxis protein"/>
    <property type="match status" value="2"/>
</dbReference>
<feature type="transmembrane region" description="Helical" evidence="4">
    <location>
        <begin position="29"/>
        <end position="51"/>
    </location>
</feature>
<dbReference type="SMART" id="SM00304">
    <property type="entry name" value="HAMP"/>
    <property type="match status" value="2"/>
</dbReference>
<keyword evidence="4" id="KW-1133">Transmembrane helix</keyword>
<dbReference type="PROSITE" id="PS50885">
    <property type="entry name" value="HAMP"/>
    <property type="match status" value="2"/>
</dbReference>
<dbReference type="RefSeq" id="WP_108383534.1">
    <property type="nucleotide sequence ID" value="NZ_CP028858.1"/>
</dbReference>
<dbReference type="AlphaFoldDB" id="A0A2R4X347"/>
<keyword evidence="1" id="KW-0807">Transducer</keyword>
<dbReference type="PANTHER" id="PTHR32089">
    <property type="entry name" value="METHYL-ACCEPTING CHEMOTAXIS PROTEIN MCPB"/>
    <property type="match status" value="1"/>
</dbReference>